<dbReference type="AlphaFoldDB" id="A0A9X2KWX6"/>
<keyword evidence="3 10" id="KW-0479">Metal-binding</keyword>
<evidence type="ECO:0000256" key="2">
    <source>
        <dbReference type="ARBA" id="ARBA00022617"/>
    </source>
</evidence>
<feature type="signal peptide" evidence="10 11">
    <location>
        <begin position="1"/>
        <end position="20"/>
    </location>
</feature>
<name>A0A9X2KWX6_9GAMM</name>
<keyword evidence="15" id="KW-1185">Reference proteome</keyword>
<comment type="cofactor">
    <cofactor evidence="10">
        <name>heme b</name>
        <dbReference type="ChEBI" id="CHEBI:60344"/>
    </cofactor>
    <text evidence="10">Binds 1 heme b (iron(II)-protoporphyrin IX) group per dimer.</text>
</comment>
<dbReference type="PROSITE" id="PS00435">
    <property type="entry name" value="PEROXIDASE_1"/>
    <property type="match status" value="1"/>
</dbReference>
<dbReference type="EMBL" id="JAMFTH010000002">
    <property type="protein sequence ID" value="MCP8899685.1"/>
    <property type="molecule type" value="Genomic_DNA"/>
</dbReference>
<dbReference type="NCBIfam" id="NF011635">
    <property type="entry name" value="PRK15061.1"/>
    <property type="match status" value="1"/>
</dbReference>
<evidence type="ECO:0000256" key="11">
    <source>
        <dbReference type="RuleBase" id="RU003451"/>
    </source>
</evidence>
<dbReference type="CDD" id="cd00649">
    <property type="entry name" value="catalase_peroxidase_1"/>
    <property type="match status" value="1"/>
</dbReference>
<dbReference type="PROSITE" id="PS50873">
    <property type="entry name" value="PEROXIDASE_4"/>
    <property type="match status" value="1"/>
</dbReference>
<dbReference type="Pfam" id="PF00141">
    <property type="entry name" value="peroxidase"/>
    <property type="match status" value="2"/>
</dbReference>
<dbReference type="Gene3D" id="1.10.420.10">
    <property type="entry name" value="Peroxidase, domain 2"/>
    <property type="match status" value="2"/>
</dbReference>
<dbReference type="CDD" id="cd08200">
    <property type="entry name" value="catalase_peroxidase_2"/>
    <property type="match status" value="1"/>
</dbReference>
<evidence type="ECO:0000256" key="3">
    <source>
        <dbReference type="ARBA" id="ARBA00022723"/>
    </source>
</evidence>
<evidence type="ECO:0000256" key="6">
    <source>
        <dbReference type="ARBA" id="ARBA00023324"/>
    </source>
</evidence>
<dbReference type="InterPro" id="IPR019793">
    <property type="entry name" value="Peroxidases_heam-ligand_BS"/>
</dbReference>
<dbReference type="PROSITE" id="PS00436">
    <property type="entry name" value="PEROXIDASE_2"/>
    <property type="match status" value="1"/>
</dbReference>
<evidence type="ECO:0000256" key="5">
    <source>
        <dbReference type="ARBA" id="ARBA00023004"/>
    </source>
</evidence>
<dbReference type="PANTHER" id="PTHR30555">
    <property type="entry name" value="HYDROPEROXIDASE I, BIFUNCTIONAL CATALASE-PEROXIDASE"/>
    <property type="match status" value="1"/>
</dbReference>
<keyword evidence="2 10" id="KW-0349">Heme</keyword>
<dbReference type="FunFam" id="1.10.420.10:FF:000004">
    <property type="entry name" value="Catalase-peroxidase"/>
    <property type="match status" value="1"/>
</dbReference>
<dbReference type="NCBIfam" id="TIGR00198">
    <property type="entry name" value="cat_per_HPI"/>
    <property type="match status" value="1"/>
</dbReference>
<evidence type="ECO:0000256" key="8">
    <source>
        <dbReference type="ARBA" id="ARBA00051651"/>
    </source>
</evidence>
<dbReference type="PRINTS" id="PR00458">
    <property type="entry name" value="PEROXIDASE"/>
</dbReference>
<comment type="PTM">
    <text evidence="10">Formation of the three residue Trp-Tyr-Met cross-link is important for the catalase, but not the peroxidase activity of the enzyme.</text>
</comment>
<keyword evidence="5 10" id="KW-0408">Iron</keyword>
<dbReference type="PRINTS" id="PR00460">
    <property type="entry name" value="BPEROXIDASE"/>
</dbReference>
<evidence type="ECO:0000313" key="15">
    <source>
        <dbReference type="Proteomes" id="UP001139319"/>
    </source>
</evidence>
<evidence type="ECO:0000259" key="13">
    <source>
        <dbReference type="PROSITE" id="PS50873"/>
    </source>
</evidence>
<dbReference type="InterPro" id="IPR002016">
    <property type="entry name" value="Haem_peroxidase"/>
</dbReference>
<feature type="site" description="Transition state stabilizer" evidence="10">
    <location>
        <position position="97"/>
    </location>
</feature>
<dbReference type="PANTHER" id="PTHR30555:SF0">
    <property type="entry name" value="CATALASE-PEROXIDASE"/>
    <property type="match status" value="1"/>
</dbReference>
<keyword evidence="4 10" id="KW-0560">Oxidoreductase</keyword>
<reference evidence="14" key="1">
    <citation type="submission" date="2022-05" db="EMBL/GenBank/DDBJ databases">
        <authorList>
            <person name="Sun H.-N."/>
        </authorList>
    </citation>
    <scope>NUCLEOTIDE SEQUENCE</scope>
    <source>
        <strain evidence="14">HB14</strain>
    </source>
</reference>
<keyword evidence="1 10" id="KW-0575">Peroxidase</keyword>
<feature type="binding site" description="axial binding residue" evidence="10">
    <location>
        <position position="263"/>
    </location>
    <ligand>
        <name>heme b</name>
        <dbReference type="ChEBI" id="CHEBI:60344"/>
    </ligand>
    <ligandPart>
        <name>Fe</name>
        <dbReference type="ChEBI" id="CHEBI:18248"/>
    </ligandPart>
</feature>
<comment type="subunit">
    <text evidence="10">Homodimer or homotetramer.</text>
</comment>
<dbReference type="Gene3D" id="1.10.520.10">
    <property type="match status" value="2"/>
</dbReference>
<protein>
    <recommendedName>
        <fullName evidence="10 11">Catalase-peroxidase</fullName>
        <shortName evidence="10">CP</shortName>
        <ecNumber evidence="10 11">1.11.1.21</ecNumber>
    </recommendedName>
    <alternativeName>
        <fullName evidence="10">Peroxidase/catalase</fullName>
    </alternativeName>
</protein>
<comment type="catalytic activity">
    <reaction evidence="8 10 11">
        <text>H2O2 + AH2 = A + 2 H2O</text>
        <dbReference type="Rhea" id="RHEA:30275"/>
        <dbReference type="ChEBI" id="CHEBI:13193"/>
        <dbReference type="ChEBI" id="CHEBI:15377"/>
        <dbReference type="ChEBI" id="CHEBI:16240"/>
        <dbReference type="ChEBI" id="CHEBI:17499"/>
        <dbReference type="EC" id="1.11.1.21"/>
    </reaction>
</comment>
<comment type="caution">
    <text evidence="14">The sequence shown here is derived from an EMBL/GenBank/DDBJ whole genome shotgun (WGS) entry which is preliminary data.</text>
</comment>
<evidence type="ECO:0000313" key="14">
    <source>
        <dbReference type="EMBL" id="MCP8899685.1"/>
    </source>
</evidence>
<keyword evidence="6 10" id="KW-0376">Hydrogen peroxide</keyword>
<dbReference type="EC" id="1.11.1.21" evidence="10 11"/>
<feature type="region of interest" description="Disordered" evidence="12">
    <location>
        <begin position="187"/>
        <end position="208"/>
    </location>
</feature>
<dbReference type="GO" id="GO:0070301">
    <property type="term" value="P:cellular response to hydrogen peroxide"/>
    <property type="evidence" value="ECO:0007669"/>
    <property type="project" value="TreeGrafter"/>
</dbReference>
<feature type="chain" id="PRO_5041016750" description="Catalase-peroxidase" evidence="10 11">
    <location>
        <begin position="21"/>
        <end position="734"/>
    </location>
</feature>
<dbReference type="InterPro" id="IPR019794">
    <property type="entry name" value="Peroxidases_AS"/>
</dbReference>
<accession>A0A9X2KWX6</accession>
<proteinExistence type="inferred from homology"/>
<evidence type="ECO:0000256" key="12">
    <source>
        <dbReference type="SAM" id="MobiDB-lite"/>
    </source>
</evidence>
<comment type="similarity">
    <text evidence="9 10 11">Belongs to the peroxidase family. Peroxidase/catalase subfamily.</text>
</comment>
<dbReference type="GO" id="GO:0004096">
    <property type="term" value="F:catalase activity"/>
    <property type="evidence" value="ECO:0007669"/>
    <property type="project" value="UniProtKB-UniRule"/>
</dbReference>
<sequence length="734" mass="81200" precursor="true">MPKRLLSIAVLCAMGATAQANTGTTPNNDYWWPNRLSLEPLRDSSASADPRPENFDYQQALKDLDVEALKKDLKELMTTSQDWWPADYGHYGPFFIRMSWHAAGTYRMVDGRGGADGGMQRFAPLNSWPDNASLDKARRLLQPIKQKYGNNLSWADLLVLAGTIGMEDMGFPIIGFAFGRDDEWEPEEVNWGPEGEWLTDKRHSGDRKLDKPFGATEMGLIYVNPEGPHGNPDPQAAAHDIRQAFGRMGMNDEETVALIAGGHTFGKAHGAHKPSDCVGADPEAASLEDQGLGWKNKCGKGNAEDTVTSGLEGAWTISPAQWTHNFLQNLYGFEWELSASPAGAKQWVPKDGAASTMVPDAHDATKRHAPIMMTTDLALKVDPAYREITQKWLNDPEEFTRAYARAWFKLTHRDMGPTSRYIGELVPEQTFVWQDPVPEADYQPIGERDIKKLKKAILDTDLSTSDLVKTAWASAASYRETDMRGGANGARIRLAPQKDWAVNQPQELQRVLSVLQDVQSTFNDKAGKTQVSLADVIVLGGAVAIEQAADKAGYDIEVPFYPGRTDASQEMTDVDTFAWLEPKSDGFRNYHAKGYDRNPAEALVERAALLDLSVPEMTALVGGMRVLQANADGSQHGVFTDQPGALSNDFFVNLVDMSTVWQKSDDQAGIFQGLDRDTGKVKWTATPVDLIFGSNSELRAIAEFYSQDDSDEKFVQDFVSAWSKVMTADRFDLK</sequence>
<dbReference type="HAMAP" id="MF_01961">
    <property type="entry name" value="Catal_peroxid"/>
    <property type="match status" value="1"/>
</dbReference>
<organism evidence="14 15">
    <name type="scientific">Gilvimarinus xylanilyticus</name>
    <dbReference type="NCBI Taxonomy" id="2944139"/>
    <lineage>
        <taxon>Bacteria</taxon>
        <taxon>Pseudomonadati</taxon>
        <taxon>Pseudomonadota</taxon>
        <taxon>Gammaproteobacteria</taxon>
        <taxon>Cellvibrionales</taxon>
        <taxon>Cellvibrionaceae</taxon>
        <taxon>Gilvimarinus</taxon>
    </lineage>
</organism>
<evidence type="ECO:0000256" key="9">
    <source>
        <dbReference type="ARBA" id="ARBA00060838"/>
    </source>
</evidence>
<dbReference type="GO" id="GO:0005829">
    <property type="term" value="C:cytosol"/>
    <property type="evidence" value="ECO:0007669"/>
    <property type="project" value="TreeGrafter"/>
</dbReference>
<dbReference type="FunFam" id="1.10.420.10:FF:000002">
    <property type="entry name" value="Catalase-peroxidase"/>
    <property type="match status" value="1"/>
</dbReference>
<gene>
    <name evidence="10 14" type="primary">katG</name>
    <name evidence="14" type="ORF">M6D89_10270</name>
</gene>
<dbReference type="GO" id="GO:0020037">
    <property type="term" value="F:heme binding"/>
    <property type="evidence" value="ECO:0007669"/>
    <property type="project" value="InterPro"/>
</dbReference>
<reference evidence="14" key="2">
    <citation type="submission" date="2023-01" db="EMBL/GenBank/DDBJ databases">
        <title>Gilvimarinus xylanilyticus HB14 isolated from Caulerpa lentillifera aquaculture base in Hainan, China.</title>
        <authorList>
            <person name="Zhang Y.-J."/>
        </authorList>
    </citation>
    <scope>NUCLEOTIDE SEQUENCE</scope>
    <source>
        <strain evidence="14">HB14</strain>
    </source>
</reference>
<dbReference type="SUPFAM" id="SSF48113">
    <property type="entry name" value="Heme-dependent peroxidases"/>
    <property type="match status" value="2"/>
</dbReference>
<comment type="catalytic activity">
    <reaction evidence="7 10 11">
        <text>2 H2O2 = O2 + 2 H2O</text>
        <dbReference type="Rhea" id="RHEA:20309"/>
        <dbReference type="ChEBI" id="CHEBI:15377"/>
        <dbReference type="ChEBI" id="CHEBI:15379"/>
        <dbReference type="ChEBI" id="CHEBI:16240"/>
        <dbReference type="EC" id="1.11.1.21"/>
    </reaction>
</comment>
<dbReference type="Proteomes" id="UP001139319">
    <property type="component" value="Unassembled WGS sequence"/>
</dbReference>
<feature type="domain" description="Plant heme peroxidase family profile" evidence="13">
    <location>
        <begin position="134"/>
        <end position="425"/>
    </location>
</feature>
<feature type="compositionally biased region" description="Basic and acidic residues" evidence="12">
    <location>
        <begin position="198"/>
        <end position="208"/>
    </location>
</feature>
<dbReference type="InterPro" id="IPR010255">
    <property type="entry name" value="Haem_peroxidase_sf"/>
</dbReference>
<feature type="cross-link" description="Tryptophyl-tyrosyl-methioninium (Tyr-Met) (with Trp-100)" evidence="10">
    <location>
        <begin position="222"/>
        <end position="248"/>
    </location>
</feature>
<comment type="caution">
    <text evidence="10">Lacks conserved residue(s) required for the propagation of feature annotation.</text>
</comment>
<feature type="active site" description="Proton acceptor" evidence="10">
    <location>
        <position position="101"/>
    </location>
</feature>
<comment type="function">
    <text evidence="10">Bifunctional enzyme with both catalase and broad-spectrum peroxidase activity.</text>
</comment>
<keyword evidence="10 11" id="KW-0732">Signal</keyword>
<evidence type="ECO:0000256" key="4">
    <source>
        <dbReference type="ARBA" id="ARBA00023002"/>
    </source>
</evidence>
<dbReference type="InterPro" id="IPR000763">
    <property type="entry name" value="Catalase_peroxidase"/>
</dbReference>
<dbReference type="GO" id="GO:0046872">
    <property type="term" value="F:metal ion binding"/>
    <property type="evidence" value="ECO:0007669"/>
    <property type="project" value="UniProtKB-KW"/>
</dbReference>
<evidence type="ECO:0000256" key="1">
    <source>
        <dbReference type="ARBA" id="ARBA00022559"/>
    </source>
</evidence>
<evidence type="ECO:0000256" key="10">
    <source>
        <dbReference type="HAMAP-Rule" id="MF_01961"/>
    </source>
</evidence>
<dbReference type="GO" id="GO:0042744">
    <property type="term" value="P:hydrogen peroxide catabolic process"/>
    <property type="evidence" value="ECO:0007669"/>
    <property type="project" value="UniProtKB-KW"/>
</dbReference>
<evidence type="ECO:0000256" key="7">
    <source>
        <dbReference type="ARBA" id="ARBA00049145"/>
    </source>
</evidence>